<dbReference type="OrthoDB" id="9815884at2"/>
<organism evidence="6 7">
    <name type="scientific">Pedobacter changchengzhani</name>
    <dbReference type="NCBI Taxonomy" id="2529274"/>
    <lineage>
        <taxon>Bacteria</taxon>
        <taxon>Pseudomonadati</taxon>
        <taxon>Bacteroidota</taxon>
        <taxon>Sphingobacteriia</taxon>
        <taxon>Sphingobacteriales</taxon>
        <taxon>Sphingobacteriaceae</taxon>
        <taxon>Pedobacter</taxon>
    </lineage>
</organism>
<feature type="chain" id="PRO_5020944873" evidence="4">
    <location>
        <begin position="22"/>
        <end position="430"/>
    </location>
</feature>
<evidence type="ECO:0000313" key="6">
    <source>
        <dbReference type="EMBL" id="TDG37745.1"/>
    </source>
</evidence>
<dbReference type="AlphaFoldDB" id="A0A4R5MQP0"/>
<reference evidence="6 7" key="1">
    <citation type="submission" date="2019-02" db="EMBL/GenBank/DDBJ databases">
        <title>Pedobacter sp. nov., a novel speices isolated from soil of pinguins habitat in Antarcitica.</title>
        <authorList>
            <person name="He R.-H."/>
        </authorList>
    </citation>
    <scope>NUCLEOTIDE SEQUENCE [LARGE SCALE GENOMIC DNA]</scope>
    <source>
        <strain evidence="6 7">E01020</strain>
    </source>
</reference>
<keyword evidence="7" id="KW-1185">Reference proteome</keyword>
<evidence type="ECO:0000259" key="5">
    <source>
        <dbReference type="Pfam" id="PF01551"/>
    </source>
</evidence>
<dbReference type="InterPro" id="IPR050570">
    <property type="entry name" value="Cell_wall_metabolism_enzyme"/>
</dbReference>
<dbReference type="CDD" id="cd12797">
    <property type="entry name" value="M23_peptidase"/>
    <property type="match status" value="1"/>
</dbReference>
<dbReference type="Pfam" id="PF01551">
    <property type="entry name" value="Peptidase_M23"/>
    <property type="match status" value="1"/>
</dbReference>
<gene>
    <name evidence="6" type="ORF">EZJ43_01225</name>
</gene>
<sequence length="430" mass="48266">MKLYKLLITLLFTFLAIAVFAQSSNELKRKKEAYEREIEQLQKVLKKTASGKKLTVQQYNAINTQIRLRQSKIGVINSEIKNLDNQISANTNTVHTLQGQLGDLKKEYAGMVRFAQRNRNAYDKMMFIFAAKDFNQAYKRIKYLQQFSQYRKKQAGYIESTKKDLNGKILVLDRTLKEKSNLLKDQEREKDKLGKDKSVQANLIGKFNKQEKQLKQDIATRKKQQAQIDRAITAAINREIAARRRAEEEARAAAAKAAAIAAAKARAENKPVAATPAEAKPAKTSNSDVLTNTPADAKLSSGFENNRGRLPWPVATGSITERFGVHKVDQASINNEGVNITTAEGSSVRAVFDGEVFMVQTIYGKYFVVIKHGDYFTVYQNLRSVSVSKGERVNTKQTIGVVANTGDVAELHFEIIRGQSKQNPEAWISK</sequence>
<evidence type="ECO:0000256" key="2">
    <source>
        <dbReference type="SAM" id="Coils"/>
    </source>
</evidence>
<dbReference type="Gene3D" id="2.70.70.10">
    <property type="entry name" value="Glucose Permease (Domain IIA)"/>
    <property type="match status" value="1"/>
</dbReference>
<dbReference type="GO" id="GO:0004222">
    <property type="term" value="F:metalloendopeptidase activity"/>
    <property type="evidence" value="ECO:0007669"/>
    <property type="project" value="TreeGrafter"/>
</dbReference>
<dbReference type="InterPro" id="IPR016047">
    <property type="entry name" value="M23ase_b-sheet_dom"/>
</dbReference>
<evidence type="ECO:0000256" key="4">
    <source>
        <dbReference type="SAM" id="SignalP"/>
    </source>
</evidence>
<dbReference type="EMBL" id="SJCY01000001">
    <property type="protein sequence ID" value="TDG37745.1"/>
    <property type="molecule type" value="Genomic_DNA"/>
</dbReference>
<dbReference type="SUPFAM" id="SSF51261">
    <property type="entry name" value="Duplicated hybrid motif"/>
    <property type="match status" value="1"/>
</dbReference>
<dbReference type="RefSeq" id="WP_133260833.1">
    <property type="nucleotide sequence ID" value="NZ_SJCY01000001.1"/>
</dbReference>
<keyword evidence="1 4" id="KW-0732">Signal</keyword>
<dbReference type="Gene3D" id="6.10.250.3150">
    <property type="match status" value="1"/>
</dbReference>
<dbReference type="InterPro" id="IPR011055">
    <property type="entry name" value="Dup_hybrid_motif"/>
</dbReference>
<protein>
    <submittedName>
        <fullName evidence="6">Peptidase M23</fullName>
    </submittedName>
</protein>
<feature type="coiled-coil region" evidence="2">
    <location>
        <begin position="169"/>
        <end position="196"/>
    </location>
</feature>
<dbReference type="PANTHER" id="PTHR21666">
    <property type="entry name" value="PEPTIDASE-RELATED"/>
    <property type="match status" value="1"/>
</dbReference>
<evidence type="ECO:0000313" key="7">
    <source>
        <dbReference type="Proteomes" id="UP000295668"/>
    </source>
</evidence>
<feature type="compositionally biased region" description="Low complexity" evidence="3">
    <location>
        <begin position="271"/>
        <end position="283"/>
    </location>
</feature>
<name>A0A4R5MQP0_9SPHI</name>
<feature type="region of interest" description="Disordered" evidence="3">
    <location>
        <begin position="271"/>
        <end position="291"/>
    </location>
</feature>
<evidence type="ECO:0000256" key="1">
    <source>
        <dbReference type="ARBA" id="ARBA00022729"/>
    </source>
</evidence>
<feature type="coiled-coil region" evidence="2">
    <location>
        <begin position="17"/>
        <end position="51"/>
    </location>
</feature>
<proteinExistence type="predicted"/>
<evidence type="ECO:0000256" key="3">
    <source>
        <dbReference type="SAM" id="MobiDB-lite"/>
    </source>
</evidence>
<accession>A0A4R5MQP0</accession>
<dbReference type="PANTHER" id="PTHR21666:SF289">
    <property type="entry name" value="L-ALA--D-GLU ENDOPEPTIDASE"/>
    <property type="match status" value="1"/>
</dbReference>
<keyword evidence="2" id="KW-0175">Coiled coil</keyword>
<comment type="caution">
    <text evidence="6">The sequence shown here is derived from an EMBL/GenBank/DDBJ whole genome shotgun (WGS) entry which is preliminary data.</text>
</comment>
<dbReference type="Proteomes" id="UP000295668">
    <property type="component" value="Unassembled WGS sequence"/>
</dbReference>
<feature type="domain" description="M23ase beta-sheet core" evidence="5">
    <location>
        <begin position="335"/>
        <end position="424"/>
    </location>
</feature>
<feature type="signal peptide" evidence="4">
    <location>
        <begin position="1"/>
        <end position="21"/>
    </location>
</feature>